<dbReference type="InterPro" id="IPR002744">
    <property type="entry name" value="MIP18-like"/>
</dbReference>
<evidence type="ECO:0000313" key="4">
    <source>
        <dbReference type="Proteomes" id="UP000004699"/>
    </source>
</evidence>
<dbReference type="InterPro" id="IPR034904">
    <property type="entry name" value="FSCA_dom_sf"/>
</dbReference>
<dbReference type="InterPro" id="IPR011883">
    <property type="entry name" value="PaaD-like"/>
</dbReference>
<protein>
    <submittedName>
        <fullName evidence="3">Phenylacetate-CoA oxygenase, PaaJ subunit</fullName>
    </submittedName>
</protein>
<feature type="domain" description="MIP18 family-like" evidence="1">
    <location>
        <begin position="31"/>
        <end position="99"/>
    </location>
</feature>
<dbReference type="eggNOG" id="COG2151">
    <property type="taxonomic scope" value="Bacteria"/>
</dbReference>
<dbReference type="STRING" id="565045.NOR51B_1868"/>
<dbReference type="NCBIfam" id="TIGR02159">
    <property type="entry name" value="PA_CoA_Oxy4"/>
    <property type="match status" value="1"/>
</dbReference>
<accession>B8KT78</accession>
<dbReference type="PANTHER" id="PTHR42831:SF3">
    <property type="entry name" value="1,2-PHENYLACETYL-COA EPOXIDASE, SUBUNIT D-RELATED"/>
    <property type="match status" value="1"/>
</dbReference>
<keyword evidence="4" id="KW-1185">Reference proteome</keyword>
<organism evidence="3 4">
    <name type="scientific">Luminiphilus syltensis NOR5-1B</name>
    <dbReference type="NCBI Taxonomy" id="565045"/>
    <lineage>
        <taxon>Bacteria</taxon>
        <taxon>Pseudomonadati</taxon>
        <taxon>Pseudomonadota</taxon>
        <taxon>Gammaproteobacteria</taxon>
        <taxon>Cellvibrionales</taxon>
        <taxon>Halieaceae</taxon>
        <taxon>Luminiphilus</taxon>
    </lineage>
</organism>
<sequence length="173" mass="19086">MVVDEANVIPLLPVEELERRQRRINSECPDLWRILDDVMDPEIPVISLYELGVLQDVSERDGHVHVLLTPTYVGCPAMKVMEEDARIALEAAGYPDVTVETRLSPAWTTAWLSNEARSKMAAYGIAAPDSEAAQCPQCGSEDVQQISEFGSTACKALFKCNACAEPFDLFKAI</sequence>
<dbReference type="InterPro" id="IPR056572">
    <property type="entry name" value="Zn_ribbon_PaaD"/>
</dbReference>
<evidence type="ECO:0000259" key="2">
    <source>
        <dbReference type="Pfam" id="PF23451"/>
    </source>
</evidence>
<reference evidence="4" key="1">
    <citation type="journal article" date="2013" name="BMC Microbiol.">
        <title>Taxonomy and evolution of bacteriochlorophyll a-containing members of the OM60/NOR5 clade of marine gammaproteobacteria: description of Luminiphilus syltensis gen. nov., sp. nov., reclassification of Haliea rubra as Pseudohaliea rubra gen. nov., comb. nov., and emendation of Chromatocurvus halotolerans.</title>
        <authorList>
            <person name="Spring S."/>
            <person name="Riedel T."/>
            <person name="Sproer C."/>
            <person name="Yan S."/>
            <person name="Harder J."/>
            <person name="Fuchs B.M."/>
        </authorList>
    </citation>
    <scope>NUCLEOTIDE SEQUENCE [LARGE SCALE GENOMIC DNA]</scope>
    <source>
        <strain evidence="4">NOR51-B</strain>
    </source>
</reference>
<gene>
    <name evidence="3" type="primary">paaJ</name>
    <name evidence="3" type="ORF">NOR51B_1868</name>
</gene>
<dbReference type="Gene3D" id="3.30.300.130">
    <property type="entry name" value="Fe-S cluster assembly (FSCA)"/>
    <property type="match status" value="1"/>
</dbReference>
<dbReference type="SUPFAM" id="SSF117916">
    <property type="entry name" value="Fe-S cluster assembly (FSCA) domain-like"/>
    <property type="match status" value="1"/>
</dbReference>
<dbReference type="Pfam" id="PF23451">
    <property type="entry name" value="Zn_ribbon_PaaD"/>
    <property type="match status" value="1"/>
</dbReference>
<dbReference type="AlphaFoldDB" id="B8KT78"/>
<dbReference type="RefSeq" id="WP_009020665.1">
    <property type="nucleotide sequence ID" value="NZ_DS999411.1"/>
</dbReference>
<dbReference type="Pfam" id="PF01883">
    <property type="entry name" value="FeS_assembly_P"/>
    <property type="match status" value="1"/>
</dbReference>
<dbReference type="InterPro" id="IPR052339">
    <property type="entry name" value="Fe-S_Maturation_MIP18"/>
</dbReference>
<proteinExistence type="predicted"/>
<evidence type="ECO:0000259" key="1">
    <source>
        <dbReference type="Pfam" id="PF01883"/>
    </source>
</evidence>
<dbReference type="PANTHER" id="PTHR42831">
    <property type="entry name" value="FE-S PROTEIN MATURATION AUXILIARY FACTOR YITW"/>
    <property type="match status" value="1"/>
</dbReference>
<name>B8KT78_9GAMM</name>
<dbReference type="HOGENOM" id="CLU_082133_0_0_6"/>
<dbReference type="Proteomes" id="UP000004699">
    <property type="component" value="Unassembled WGS sequence"/>
</dbReference>
<evidence type="ECO:0000313" key="3">
    <source>
        <dbReference type="EMBL" id="EED35920.1"/>
    </source>
</evidence>
<feature type="domain" description="PaaD zinc beta ribbon" evidence="2">
    <location>
        <begin position="129"/>
        <end position="171"/>
    </location>
</feature>
<dbReference type="EMBL" id="DS999411">
    <property type="protein sequence ID" value="EED35920.1"/>
    <property type="molecule type" value="Genomic_DNA"/>
</dbReference>